<dbReference type="EMBL" id="CAJOBR010039243">
    <property type="protein sequence ID" value="CAF5021745.1"/>
    <property type="molecule type" value="Genomic_DNA"/>
</dbReference>
<feature type="compositionally biased region" description="Polar residues" evidence="1">
    <location>
        <begin position="54"/>
        <end position="64"/>
    </location>
</feature>
<dbReference type="AlphaFoldDB" id="A0A822BMI8"/>
<feature type="compositionally biased region" description="Polar residues" evidence="1">
    <location>
        <begin position="81"/>
        <end position="97"/>
    </location>
</feature>
<sequence length="103" mass="11397">KNSNGQPRLASVIMMSTDNSANDVRSDQSINNSSLKENEDVLLELPKVACTTTMSTSNNLNKPTNTHHPKKSILKNKRFKQSNGELSSTVLFQNMDNTLDDSD</sequence>
<organism evidence="2 3">
    <name type="scientific">Rotaria socialis</name>
    <dbReference type="NCBI Taxonomy" id="392032"/>
    <lineage>
        <taxon>Eukaryota</taxon>
        <taxon>Metazoa</taxon>
        <taxon>Spiralia</taxon>
        <taxon>Gnathifera</taxon>
        <taxon>Rotifera</taxon>
        <taxon>Eurotatoria</taxon>
        <taxon>Bdelloidea</taxon>
        <taxon>Philodinida</taxon>
        <taxon>Philodinidae</taxon>
        <taxon>Rotaria</taxon>
    </lineage>
</organism>
<feature type="non-terminal residue" evidence="2">
    <location>
        <position position="1"/>
    </location>
</feature>
<dbReference type="Proteomes" id="UP000663848">
    <property type="component" value="Unassembled WGS sequence"/>
</dbReference>
<feature type="region of interest" description="Disordered" evidence="1">
    <location>
        <begin position="17"/>
        <end position="38"/>
    </location>
</feature>
<accession>A0A822BMI8</accession>
<reference evidence="2" key="1">
    <citation type="submission" date="2021-02" db="EMBL/GenBank/DDBJ databases">
        <authorList>
            <person name="Nowell W R."/>
        </authorList>
    </citation>
    <scope>NUCLEOTIDE SEQUENCE</scope>
</reference>
<evidence type="ECO:0000313" key="3">
    <source>
        <dbReference type="Proteomes" id="UP000663848"/>
    </source>
</evidence>
<protein>
    <submittedName>
        <fullName evidence="2">Uncharacterized protein</fullName>
    </submittedName>
</protein>
<evidence type="ECO:0000313" key="2">
    <source>
        <dbReference type="EMBL" id="CAF5021745.1"/>
    </source>
</evidence>
<feature type="compositionally biased region" description="Basic residues" evidence="1">
    <location>
        <begin position="65"/>
        <end position="80"/>
    </location>
</feature>
<gene>
    <name evidence="2" type="ORF">QYT958_LOCUS40000</name>
</gene>
<comment type="caution">
    <text evidence="2">The sequence shown here is derived from an EMBL/GenBank/DDBJ whole genome shotgun (WGS) entry which is preliminary data.</text>
</comment>
<proteinExistence type="predicted"/>
<feature type="non-terminal residue" evidence="2">
    <location>
        <position position="103"/>
    </location>
</feature>
<feature type="compositionally biased region" description="Polar residues" evidence="1">
    <location>
        <begin position="17"/>
        <end position="35"/>
    </location>
</feature>
<name>A0A822BMI8_9BILA</name>
<feature type="region of interest" description="Disordered" evidence="1">
    <location>
        <begin position="54"/>
        <end position="103"/>
    </location>
</feature>
<evidence type="ECO:0000256" key="1">
    <source>
        <dbReference type="SAM" id="MobiDB-lite"/>
    </source>
</evidence>